<dbReference type="PANTHER" id="PTHR10746:SF17">
    <property type="entry name" value="LARGE RIBOSOMAL SUBUNIT PROTEIN UL4C"/>
    <property type="match status" value="1"/>
</dbReference>
<dbReference type="PANTHER" id="PTHR10746">
    <property type="entry name" value="50S RIBOSOMAL PROTEIN L4"/>
    <property type="match status" value="1"/>
</dbReference>
<keyword evidence="3" id="KW-0699">rRNA-binding</keyword>
<evidence type="ECO:0000256" key="7">
    <source>
        <dbReference type="ARBA" id="ARBA00035208"/>
    </source>
</evidence>
<keyword evidence="5 10" id="KW-0689">Ribosomal protein</keyword>
<dbReference type="HAMAP" id="MF_01328_B">
    <property type="entry name" value="Ribosomal_uL4_B"/>
    <property type="match status" value="1"/>
</dbReference>
<evidence type="ECO:0000313" key="10">
    <source>
        <dbReference type="EMBL" id="QCI08526.1"/>
    </source>
</evidence>
<comment type="function">
    <text evidence="1">Probably binds the 23S rRNA.</text>
</comment>
<dbReference type="AlphaFoldDB" id="A0A4D6WYM2"/>
<evidence type="ECO:0000256" key="5">
    <source>
        <dbReference type="ARBA" id="ARBA00022980"/>
    </source>
</evidence>
<evidence type="ECO:0000256" key="2">
    <source>
        <dbReference type="ARBA" id="ARBA00010528"/>
    </source>
</evidence>
<comment type="similarity">
    <text evidence="2">Belongs to the universal ribosomal protein uL4 family.</text>
</comment>
<geneLocation type="plastid" evidence="10"/>
<dbReference type="GO" id="GO:0005840">
    <property type="term" value="C:ribosome"/>
    <property type="evidence" value="ECO:0007669"/>
    <property type="project" value="UniProtKB-KW"/>
</dbReference>
<evidence type="ECO:0000256" key="4">
    <source>
        <dbReference type="ARBA" id="ARBA00022884"/>
    </source>
</evidence>
<dbReference type="InterPro" id="IPR002136">
    <property type="entry name" value="Ribosomal_uL4"/>
</dbReference>
<reference evidence="10" key="1">
    <citation type="journal article" date="2019" name="Mol. Phylogenet. Evol.">
        <title>Morphological evolution and classification of the red algal order Ceramiales inferred using plastid phylogenomics.</title>
        <authorList>
            <person name="Diaz-Tapia P."/>
            <person name="Pasella M.M."/>
            <person name="Verbruggen H."/>
            <person name="Maggs C.A."/>
        </authorList>
    </citation>
    <scope>NUCLEOTIDE SEQUENCE</scope>
    <source>
        <strain evidence="10">PD2951</strain>
    </source>
</reference>
<dbReference type="Gene3D" id="3.40.1370.10">
    <property type="match status" value="1"/>
</dbReference>
<accession>A0A4D6WYM2</accession>
<dbReference type="GO" id="GO:1990904">
    <property type="term" value="C:ribonucleoprotein complex"/>
    <property type="evidence" value="ECO:0007669"/>
    <property type="project" value="UniProtKB-KW"/>
</dbReference>
<evidence type="ECO:0000256" key="1">
    <source>
        <dbReference type="ARBA" id="ARBA00004083"/>
    </source>
</evidence>
<reference evidence="10" key="2">
    <citation type="submission" date="2019-04" db="EMBL/GenBank/DDBJ databases">
        <authorList>
            <person name="Pasella M."/>
        </authorList>
    </citation>
    <scope>NUCLEOTIDE SEQUENCE</scope>
    <source>
        <strain evidence="10">PD2951</strain>
    </source>
</reference>
<dbReference type="NCBIfam" id="TIGR03953">
    <property type="entry name" value="rplD_bact"/>
    <property type="match status" value="1"/>
</dbReference>
<dbReference type="Pfam" id="PF00573">
    <property type="entry name" value="Ribosomal_L4"/>
    <property type="match status" value="1"/>
</dbReference>
<organism evidence="10">
    <name type="scientific">Spermothamnion repens</name>
    <dbReference type="NCBI Taxonomy" id="31383"/>
    <lineage>
        <taxon>Eukaryota</taxon>
        <taxon>Rhodophyta</taxon>
        <taxon>Florideophyceae</taxon>
        <taxon>Rhodymeniophycidae</taxon>
        <taxon>Ceramiales</taxon>
        <taxon>Ceramiaceae</taxon>
        <taxon>Spermothamnion</taxon>
    </lineage>
</organism>
<gene>
    <name evidence="10" type="primary">rpl4</name>
</gene>
<dbReference type="GO" id="GO:0006412">
    <property type="term" value="P:translation"/>
    <property type="evidence" value="ECO:0007669"/>
    <property type="project" value="InterPro"/>
</dbReference>
<feature type="region of interest" description="Disordered" evidence="9">
    <location>
        <begin position="52"/>
        <end position="85"/>
    </location>
</feature>
<dbReference type="EMBL" id="MK814735">
    <property type="protein sequence ID" value="QCI08526.1"/>
    <property type="molecule type" value="Genomic_DNA"/>
</dbReference>
<dbReference type="SUPFAM" id="SSF52166">
    <property type="entry name" value="Ribosomal protein L4"/>
    <property type="match status" value="1"/>
</dbReference>
<protein>
    <recommendedName>
        <fullName evidence="7">Large ribosomal subunit protein uL4c</fullName>
    </recommendedName>
    <alternativeName>
        <fullName evidence="8">50S ribosomal protein L4, chloroplastic</fullName>
    </alternativeName>
</protein>
<sequence length="217" mass="25359">MIINKPREYSIQEENSSSTSKTINFKIHQEYQKNIYLIHRVLRWQLYQNRQGNAHTKTRSEVQGGGKKPWKQKGTGRARAGSSRSPLWRGGGVIFGPRSKKYKIKINKKEKKLAIQNIIYNKFPKTFIIQENFKTLQKPNTKIFIQQLKELNLPITHNNNKILFIVEKKHTNLYLSLRNIPNIDIIQADHINILAILQADFLIITLDGLNIIQKIYQ</sequence>
<dbReference type="GO" id="GO:0003735">
    <property type="term" value="F:structural constituent of ribosome"/>
    <property type="evidence" value="ECO:0007669"/>
    <property type="project" value="InterPro"/>
</dbReference>
<evidence type="ECO:0000256" key="3">
    <source>
        <dbReference type="ARBA" id="ARBA00022730"/>
    </source>
</evidence>
<evidence type="ECO:0000256" key="6">
    <source>
        <dbReference type="ARBA" id="ARBA00023274"/>
    </source>
</evidence>
<keyword evidence="6" id="KW-0687">Ribonucleoprotein</keyword>
<keyword evidence="4" id="KW-0694">RNA-binding</keyword>
<dbReference type="InterPro" id="IPR023574">
    <property type="entry name" value="Ribosomal_uL4_dom_sf"/>
</dbReference>
<keyword evidence="10" id="KW-0934">Plastid</keyword>
<evidence type="ECO:0000256" key="8">
    <source>
        <dbReference type="ARBA" id="ARBA00035387"/>
    </source>
</evidence>
<name>A0A4D6WYM2_9FLOR</name>
<evidence type="ECO:0000256" key="9">
    <source>
        <dbReference type="SAM" id="MobiDB-lite"/>
    </source>
</evidence>
<proteinExistence type="inferred from homology"/>
<dbReference type="GO" id="GO:0019843">
    <property type="term" value="F:rRNA binding"/>
    <property type="evidence" value="ECO:0007669"/>
    <property type="project" value="UniProtKB-KW"/>
</dbReference>
<dbReference type="InterPro" id="IPR013005">
    <property type="entry name" value="Ribosomal_uL4-like"/>
</dbReference>